<keyword evidence="10" id="KW-0234">DNA repair</keyword>
<feature type="region of interest" description="Disordered" evidence="11">
    <location>
        <begin position="1"/>
        <end position="60"/>
    </location>
</feature>
<dbReference type="PROSITE" id="PS00727">
    <property type="entry name" value="AP_NUCLEASE_F1_2"/>
    <property type="match status" value="1"/>
</dbReference>
<proteinExistence type="inferred from homology"/>
<evidence type="ECO:0000256" key="4">
    <source>
        <dbReference type="ARBA" id="ARBA00022723"/>
    </source>
</evidence>
<evidence type="ECO:0000256" key="6">
    <source>
        <dbReference type="ARBA" id="ARBA00022842"/>
    </source>
</evidence>
<dbReference type="AlphaFoldDB" id="A0A7R9A490"/>
<feature type="compositionally biased region" description="Polar residues" evidence="11">
    <location>
        <begin position="46"/>
        <end position="57"/>
    </location>
</feature>
<reference evidence="13" key="1">
    <citation type="submission" date="2020-11" db="EMBL/GenBank/DDBJ databases">
        <authorList>
            <person name="Tran Van P."/>
        </authorList>
    </citation>
    <scope>NUCLEOTIDE SEQUENCE</scope>
</reference>
<evidence type="ECO:0000256" key="1">
    <source>
        <dbReference type="ARBA" id="ARBA00000493"/>
    </source>
</evidence>
<feature type="binding site" evidence="8">
    <location>
        <position position="314"/>
    </location>
    <ligand>
        <name>Mg(2+)</name>
        <dbReference type="ChEBI" id="CHEBI:18420"/>
        <label>1</label>
    </ligand>
</feature>
<evidence type="ECO:0000259" key="12">
    <source>
        <dbReference type="Pfam" id="PF03372"/>
    </source>
</evidence>
<dbReference type="GO" id="GO:0003906">
    <property type="term" value="F:DNA-(apurinic or apyrimidinic site) endonuclease activity"/>
    <property type="evidence" value="ECO:0007669"/>
    <property type="project" value="TreeGrafter"/>
</dbReference>
<evidence type="ECO:0000256" key="2">
    <source>
        <dbReference type="ARBA" id="ARBA00001936"/>
    </source>
</evidence>
<feature type="binding site" evidence="8">
    <location>
        <position position="218"/>
    </location>
    <ligand>
        <name>Mg(2+)</name>
        <dbReference type="ChEBI" id="CHEBI:18420"/>
        <label>1</label>
    </ligand>
</feature>
<comment type="cofactor">
    <cofactor evidence="8 10">
        <name>Mg(2+)</name>
        <dbReference type="ChEBI" id="CHEBI:18420"/>
    </cofactor>
    <cofactor evidence="8 10">
        <name>Mn(2+)</name>
        <dbReference type="ChEBI" id="CHEBI:29035"/>
    </cofactor>
    <text evidence="8 10">Probably binds two magnesium or manganese ions per subunit.</text>
</comment>
<keyword evidence="5" id="KW-0378">Hydrolase</keyword>
<dbReference type="OrthoDB" id="498125at2759"/>
<evidence type="ECO:0000313" key="14">
    <source>
        <dbReference type="Proteomes" id="UP000677054"/>
    </source>
</evidence>
<evidence type="ECO:0000256" key="3">
    <source>
        <dbReference type="ARBA" id="ARBA00007092"/>
    </source>
</evidence>
<dbReference type="InterPro" id="IPR020848">
    <property type="entry name" value="AP_endonuclease_F1_CS"/>
</dbReference>
<name>A0A7R9A490_9CRUS</name>
<comment type="similarity">
    <text evidence="3 10">Belongs to the DNA repair enzymes AP/ExoA family.</text>
</comment>
<comment type="cofactor">
    <cofactor evidence="2">
        <name>Mn(2+)</name>
        <dbReference type="ChEBI" id="CHEBI:29035"/>
    </cofactor>
</comment>
<feature type="active site" evidence="7">
    <location>
        <position position="177"/>
    </location>
</feature>
<evidence type="ECO:0000256" key="10">
    <source>
        <dbReference type="RuleBase" id="RU362131"/>
    </source>
</evidence>
<dbReference type="PANTHER" id="PTHR22748:SF6">
    <property type="entry name" value="DNA-(APURINIC OR APYRIMIDINIC SITE) ENDONUCLEASE"/>
    <property type="match status" value="1"/>
</dbReference>
<dbReference type="NCBIfam" id="TIGR00195">
    <property type="entry name" value="exoDNase_III"/>
    <property type="match status" value="1"/>
</dbReference>
<dbReference type="SUPFAM" id="SSF56219">
    <property type="entry name" value="DNase I-like"/>
    <property type="match status" value="1"/>
</dbReference>
<dbReference type="GO" id="GO:0005634">
    <property type="term" value="C:nucleus"/>
    <property type="evidence" value="ECO:0007669"/>
    <property type="project" value="TreeGrafter"/>
</dbReference>
<comment type="catalytic activity">
    <reaction evidence="1">
        <text>Exonucleolytic cleavage in the 3'- to 5'-direction to yield nucleoside 5'-phosphates.</text>
        <dbReference type="EC" id="3.1.11.2"/>
    </reaction>
</comment>
<evidence type="ECO:0000313" key="13">
    <source>
        <dbReference type="EMBL" id="CAD7242281.1"/>
    </source>
</evidence>
<protein>
    <recommendedName>
        <fullName evidence="10">DNA repair nuclease/redox regulator APEX1</fullName>
        <shortName evidence="10">APEN</shortName>
        <shortName evidence="10">REF-1</shortName>
        <ecNumber evidence="10">3.1.11.2</ecNumber>
        <ecNumber evidence="10">3.1.21.-</ecNumber>
    </recommendedName>
    <alternativeName>
        <fullName evidence="10">APEX nuclease</fullName>
    </alternativeName>
    <alternativeName>
        <fullName evidence="10">Apurinic-apyrimidinic endonuclease 1</fullName>
    </alternativeName>
    <alternativeName>
        <fullName evidence="10">Redox factor-1</fullName>
    </alternativeName>
    <component>
        <recommendedName>
            <fullName evidence="10">DNA repair nuclease/redox regulator APEX1, mitochondrial</fullName>
        </recommendedName>
    </component>
</protein>
<keyword evidence="10" id="KW-0227">DNA damage</keyword>
<dbReference type="NCBIfam" id="TIGR00633">
    <property type="entry name" value="xth"/>
    <property type="match status" value="1"/>
</dbReference>
<dbReference type="PROSITE" id="PS00726">
    <property type="entry name" value="AP_NUCLEASE_F1_1"/>
    <property type="match status" value="1"/>
</dbReference>
<dbReference type="CDD" id="cd09087">
    <property type="entry name" value="Ape1-like_AP-endo"/>
    <property type="match status" value="1"/>
</dbReference>
<dbReference type="InterPro" id="IPR004808">
    <property type="entry name" value="AP_endonuc_1"/>
</dbReference>
<accession>A0A7R9A490</accession>
<dbReference type="InterPro" id="IPR036691">
    <property type="entry name" value="Endo/exonu/phosph_ase_sf"/>
</dbReference>
<dbReference type="InterPro" id="IPR005135">
    <property type="entry name" value="Endo/exonuclease/phosphatase"/>
</dbReference>
<dbReference type="PROSITE" id="PS00728">
    <property type="entry name" value="AP_NUCLEASE_F1_3"/>
    <property type="match status" value="1"/>
</dbReference>
<feature type="binding site" evidence="8">
    <location>
        <position position="216"/>
    </location>
    <ligand>
        <name>Mg(2+)</name>
        <dbReference type="ChEBI" id="CHEBI:18420"/>
        <label>1</label>
    </ligand>
</feature>
<dbReference type="EMBL" id="LR899761">
    <property type="protein sequence ID" value="CAD7242281.1"/>
    <property type="molecule type" value="Genomic_DNA"/>
</dbReference>
<feature type="site" description="Important for catalytic activity" evidence="9">
    <location>
        <position position="288"/>
    </location>
</feature>
<dbReference type="EMBL" id="CAJPEV010000244">
    <property type="protein sequence ID" value="CAG0882890.1"/>
    <property type="molecule type" value="Genomic_DNA"/>
</dbReference>
<dbReference type="GO" id="GO:0008311">
    <property type="term" value="F:double-stranded DNA 3'-5' DNA exonuclease activity"/>
    <property type="evidence" value="ECO:0007669"/>
    <property type="project" value="UniProtKB-EC"/>
</dbReference>
<feature type="compositionally biased region" description="Basic and acidic residues" evidence="11">
    <location>
        <begin position="1"/>
        <end position="45"/>
    </location>
</feature>
<dbReference type="GO" id="GO:0046872">
    <property type="term" value="F:metal ion binding"/>
    <property type="evidence" value="ECO:0007669"/>
    <property type="project" value="UniProtKB-KW"/>
</dbReference>
<dbReference type="InterPro" id="IPR020847">
    <property type="entry name" value="AP_endonuclease_F1_BS"/>
</dbReference>
<feature type="non-terminal residue" evidence="13">
    <location>
        <position position="323"/>
    </location>
</feature>
<evidence type="ECO:0000256" key="5">
    <source>
        <dbReference type="ARBA" id="ARBA00022801"/>
    </source>
</evidence>
<feature type="domain" description="Endonuclease/exonuclease/phosphatase" evidence="12">
    <location>
        <begin position="75"/>
        <end position="314"/>
    </location>
</feature>
<gene>
    <name evidence="13" type="ORF">DSTB1V02_LOCUS2252</name>
</gene>
<dbReference type="Pfam" id="PF03372">
    <property type="entry name" value="Exo_endo_phos"/>
    <property type="match status" value="1"/>
</dbReference>
<feature type="binding site" evidence="8">
    <location>
        <position position="76"/>
    </location>
    <ligand>
        <name>Mg(2+)</name>
        <dbReference type="ChEBI" id="CHEBI:18420"/>
        <label>1</label>
    </ligand>
</feature>
<keyword evidence="6 8" id="KW-0460">Magnesium</keyword>
<evidence type="ECO:0000256" key="9">
    <source>
        <dbReference type="PIRSR" id="PIRSR604808-3"/>
    </source>
</evidence>
<feature type="site" description="Transition state stabilizer" evidence="9">
    <location>
        <position position="218"/>
    </location>
</feature>
<feature type="site" description="Interaction with DNA substrate" evidence="9">
    <location>
        <position position="314"/>
    </location>
</feature>
<keyword evidence="8" id="KW-0464">Manganese</keyword>
<dbReference type="Proteomes" id="UP000677054">
    <property type="component" value="Unassembled WGS sequence"/>
</dbReference>
<feature type="active site" description="Proton donor/acceptor" evidence="7">
    <location>
        <position position="216"/>
    </location>
</feature>
<keyword evidence="4 8" id="KW-0479">Metal-binding</keyword>
<dbReference type="Gene3D" id="3.60.10.10">
    <property type="entry name" value="Endonuclease/exonuclease/phosphatase"/>
    <property type="match status" value="1"/>
</dbReference>
<dbReference type="GO" id="GO:0008081">
    <property type="term" value="F:phosphoric diester hydrolase activity"/>
    <property type="evidence" value="ECO:0007669"/>
    <property type="project" value="TreeGrafter"/>
</dbReference>
<dbReference type="GO" id="GO:0006284">
    <property type="term" value="P:base-excision repair"/>
    <property type="evidence" value="ECO:0007669"/>
    <property type="project" value="TreeGrafter"/>
</dbReference>
<organism evidence="13">
    <name type="scientific">Darwinula stevensoni</name>
    <dbReference type="NCBI Taxonomy" id="69355"/>
    <lineage>
        <taxon>Eukaryota</taxon>
        <taxon>Metazoa</taxon>
        <taxon>Ecdysozoa</taxon>
        <taxon>Arthropoda</taxon>
        <taxon>Crustacea</taxon>
        <taxon>Oligostraca</taxon>
        <taxon>Ostracoda</taxon>
        <taxon>Podocopa</taxon>
        <taxon>Podocopida</taxon>
        <taxon>Darwinulocopina</taxon>
        <taxon>Darwinuloidea</taxon>
        <taxon>Darwinulidae</taxon>
        <taxon>Darwinula</taxon>
    </lineage>
</organism>
<evidence type="ECO:0000256" key="7">
    <source>
        <dbReference type="PIRSR" id="PIRSR604808-1"/>
    </source>
</evidence>
<feature type="active site" description="Proton acceptor" evidence="7">
    <location>
        <position position="314"/>
    </location>
</feature>
<dbReference type="GO" id="GO:0003677">
    <property type="term" value="F:DNA binding"/>
    <property type="evidence" value="ECO:0007669"/>
    <property type="project" value="InterPro"/>
</dbReference>
<dbReference type="EC" id="3.1.11.2" evidence="10"/>
<dbReference type="PANTHER" id="PTHR22748">
    <property type="entry name" value="AP ENDONUCLEASE"/>
    <property type="match status" value="1"/>
</dbReference>
<dbReference type="EC" id="3.1.21.-" evidence="10"/>
<evidence type="ECO:0000256" key="11">
    <source>
        <dbReference type="SAM" id="MobiDB-lite"/>
    </source>
</evidence>
<feature type="binding site" evidence="8">
    <location>
        <position position="104"/>
    </location>
    <ligand>
        <name>Mg(2+)</name>
        <dbReference type="ChEBI" id="CHEBI:18420"/>
        <label>1</label>
    </ligand>
</feature>
<feature type="binding site" evidence="8">
    <location>
        <position position="313"/>
    </location>
    <ligand>
        <name>Mg(2+)</name>
        <dbReference type="ChEBI" id="CHEBI:18420"/>
        <label>1</label>
    </ligand>
</feature>
<sequence>KSKEQEDDAPDGKSSSKDEPVQKKDGSGRKRKKPLEESGPPEKKNPTTSDYSSQDFSSDAKCPMGRKWNLKMACWNISGIRAWQKKGGMEYLKQEEPDILCLQEVKCSDAKIPPELKNIQGYHSFWNGGLTEGYAGVGLYTKEKPISISYGMGKPKFDQDGRIITAEYDNFYLINVYVPNAGRKLVNLDKRMEWDKEFKAYLKDLEKKKPIILAGDLNVSHKEIDLANPKTNRRNAGFTDEEREGFTNLLKEGFVDTFRHLHADVTGAYTFWTFMGNARARNVGWRLDYFVISESLVSHLCENLIRNQVYGSDHCPIVLLMHF</sequence>
<dbReference type="PROSITE" id="PS51435">
    <property type="entry name" value="AP_NUCLEASE_F1_4"/>
    <property type="match status" value="1"/>
</dbReference>
<evidence type="ECO:0000256" key="8">
    <source>
        <dbReference type="PIRSR" id="PIRSR604808-2"/>
    </source>
</evidence>
<keyword evidence="14" id="KW-1185">Reference proteome</keyword>